<feature type="compositionally biased region" description="Low complexity" evidence="1">
    <location>
        <begin position="507"/>
        <end position="517"/>
    </location>
</feature>
<evidence type="ECO:0000313" key="3">
    <source>
        <dbReference type="Proteomes" id="UP000775547"/>
    </source>
</evidence>
<sequence>MVSLLPPSSEPPYITRLKRLRDRERAWKNLAWTGSYNLKLPPTGSVYEFVGGLYGNGREDDRRVTASISFMELPTGPPGCEDGLKSWTHLMSDVTIIDFTMDPSQDLLVLIALATPDSGYVYDLHLRSLSTNEPHPKAPFPVLSCLLKASPTHQASEHMAAVRVQVSGDLVALLVKEVHDSVGAHLELWDWINRPQVSCKMTRVSGIDDFTFLSKDAFLVVRPTGNFEVYTFQNPIIEGAAPACQASYGFPPLSDGYMYWYITMSSNPAPGSIPRPQPGPDAPGKPIYHPKPDERIHACCLYIFNPATDDDTHRVHCFVFFVNLHTLLHPPPEWHETTRARYLNIGKTRARKLFNPSRDTDNSDIASPQGSPASSTSTPSTPSPHTVPSLYVSIASPATPLTTPSQSATAFPPFPPPAFHPYTFTLHPSGNGAHPPGTPTPLQIPWSVWGPQTTRWFPECFTTDWQHSIYGLRTIESVTPKEINSPYSRRVVVNGTPPMSPPETSVGLPPDDGPLGPASGETGNITATTANEEVPIAVGPSSDSVSLSSSSTLNAELTSLVSATTAVPVDGRGGSEAGEDNDDDERSTGWRHLRLRDYNPYSIAECLQEQRRLEEEGDDGKGKGKAKASWCSPRVVTSPTTTNVRGVFRQDVTSWLPYMEVISENLFEVTDVMMDDSRMLLLKVRVRLLVLSQSLSRNVLER</sequence>
<feature type="region of interest" description="Disordered" evidence="1">
    <location>
        <begin position="353"/>
        <end position="389"/>
    </location>
</feature>
<dbReference type="OrthoDB" id="3256413at2759"/>
<organism evidence="2 3">
    <name type="scientific">Asterophora parasitica</name>
    <dbReference type="NCBI Taxonomy" id="117018"/>
    <lineage>
        <taxon>Eukaryota</taxon>
        <taxon>Fungi</taxon>
        <taxon>Dikarya</taxon>
        <taxon>Basidiomycota</taxon>
        <taxon>Agaricomycotina</taxon>
        <taxon>Agaricomycetes</taxon>
        <taxon>Agaricomycetidae</taxon>
        <taxon>Agaricales</taxon>
        <taxon>Tricholomatineae</taxon>
        <taxon>Lyophyllaceae</taxon>
        <taxon>Asterophora</taxon>
    </lineage>
</organism>
<protein>
    <submittedName>
        <fullName evidence="2">Uncharacterized protein</fullName>
    </submittedName>
</protein>
<dbReference type="EMBL" id="JABCKV010000381">
    <property type="protein sequence ID" value="KAG5641133.1"/>
    <property type="molecule type" value="Genomic_DNA"/>
</dbReference>
<proteinExistence type="predicted"/>
<evidence type="ECO:0000313" key="2">
    <source>
        <dbReference type="EMBL" id="KAG5641133.1"/>
    </source>
</evidence>
<feature type="compositionally biased region" description="Low complexity" evidence="1">
    <location>
        <begin position="367"/>
        <end position="389"/>
    </location>
</feature>
<reference evidence="2" key="1">
    <citation type="submission" date="2020-07" db="EMBL/GenBank/DDBJ databases">
        <authorList>
            <person name="Nieuwenhuis M."/>
            <person name="Van De Peppel L.J.J."/>
        </authorList>
    </citation>
    <scope>NUCLEOTIDE SEQUENCE</scope>
    <source>
        <strain evidence="2">AP01</strain>
        <tissue evidence="2">Mycelium</tissue>
    </source>
</reference>
<keyword evidence="3" id="KW-1185">Reference proteome</keyword>
<accession>A0A9P7G2X9</accession>
<name>A0A9P7G2X9_9AGAR</name>
<comment type="caution">
    <text evidence="2">The sequence shown here is derived from an EMBL/GenBank/DDBJ whole genome shotgun (WGS) entry which is preliminary data.</text>
</comment>
<feature type="region of interest" description="Disordered" evidence="1">
    <location>
        <begin position="566"/>
        <end position="588"/>
    </location>
</feature>
<gene>
    <name evidence="2" type="ORF">DXG03_005947</name>
</gene>
<reference evidence="2" key="2">
    <citation type="submission" date="2021-10" db="EMBL/GenBank/DDBJ databases">
        <title>Phylogenomics reveals ancestral predisposition of the termite-cultivated fungus Termitomyces towards a domesticated lifestyle.</title>
        <authorList>
            <person name="Auxier B."/>
            <person name="Grum-Grzhimaylo A."/>
            <person name="Cardenas M.E."/>
            <person name="Lodge J.D."/>
            <person name="Laessoe T."/>
            <person name="Pedersen O."/>
            <person name="Smith M.E."/>
            <person name="Kuyper T.W."/>
            <person name="Franco-Molano E.A."/>
            <person name="Baroni T.J."/>
            <person name="Aanen D.K."/>
        </authorList>
    </citation>
    <scope>NUCLEOTIDE SEQUENCE</scope>
    <source>
        <strain evidence="2">AP01</strain>
        <tissue evidence="2">Mycelium</tissue>
    </source>
</reference>
<evidence type="ECO:0000256" key="1">
    <source>
        <dbReference type="SAM" id="MobiDB-lite"/>
    </source>
</evidence>
<feature type="region of interest" description="Disordered" evidence="1">
    <location>
        <begin position="495"/>
        <end position="524"/>
    </location>
</feature>
<dbReference type="AlphaFoldDB" id="A0A9P7G2X9"/>
<dbReference type="Proteomes" id="UP000775547">
    <property type="component" value="Unassembled WGS sequence"/>
</dbReference>